<keyword evidence="2" id="KW-1185">Reference proteome</keyword>
<dbReference type="RefSeq" id="WP_344164464.1">
    <property type="nucleotide sequence ID" value="NZ_BAAAPC010000019.1"/>
</dbReference>
<evidence type="ECO:0008006" key="3">
    <source>
        <dbReference type="Google" id="ProtNLM"/>
    </source>
</evidence>
<sequence length="66" mass="7456">MSRTVLDIDDETLAIAADELGTTTKVETVNRALAEIAARRRSRDFLDFMDELDLDLSNETMEGAWH</sequence>
<accession>A0ABP5EV07</accession>
<protein>
    <recommendedName>
        <fullName evidence="3">Type II toxin-antitoxin system VapB family antitoxin</fullName>
    </recommendedName>
</protein>
<dbReference type="Proteomes" id="UP001501585">
    <property type="component" value="Unassembled WGS sequence"/>
</dbReference>
<dbReference type="Pfam" id="PF09957">
    <property type="entry name" value="VapB_antitoxin"/>
    <property type="match status" value="1"/>
</dbReference>
<dbReference type="EMBL" id="BAAAPC010000019">
    <property type="protein sequence ID" value="GAA2008763.1"/>
    <property type="molecule type" value="Genomic_DNA"/>
</dbReference>
<dbReference type="InterPro" id="IPR019239">
    <property type="entry name" value="VapB_antitoxin"/>
</dbReference>
<evidence type="ECO:0000313" key="2">
    <source>
        <dbReference type="Proteomes" id="UP001501585"/>
    </source>
</evidence>
<name>A0ABP5EV07_9ACTN</name>
<organism evidence="1 2">
    <name type="scientific">Nocardiopsis rhodophaea</name>
    <dbReference type="NCBI Taxonomy" id="280238"/>
    <lineage>
        <taxon>Bacteria</taxon>
        <taxon>Bacillati</taxon>
        <taxon>Actinomycetota</taxon>
        <taxon>Actinomycetes</taxon>
        <taxon>Streptosporangiales</taxon>
        <taxon>Nocardiopsidaceae</taxon>
        <taxon>Nocardiopsis</taxon>
    </lineage>
</organism>
<proteinExistence type="predicted"/>
<comment type="caution">
    <text evidence="1">The sequence shown here is derived from an EMBL/GenBank/DDBJ whole genome shotgun (WGS) entry which is preliminary data.</text>
</comment>
<gene>
    <name evidence="1" type="ORF">GCM10009799_40610</name>
</gene>
<reference evidence="2" key="1">
    <citation type="journal article" date="2019" name="Int. J. Syst. Evol. Microbiol.">
        <title>The Global Catalogue of Microorganisms (GCM) 10K type strain sequencing project: providing services to taxonomists for standard genome sequencing and annotation.</title>
        <authorList>
            <consortium name="The Broad Institute Genomics Platform"/>
            <consortium name="The Broad Institute Genome Sequencing Center for Infectious Disease"/>
            <person name="Wu L."/>
            <person name="Ma J."/>
        </authorList>
    </citation>
    <scope>NUCLEOTIDE SEQUENCE [LARGE SCALE GENOMIC DNA]</scope>
    <source>
        <strain evidence="2">JCM 15313</strain>
    </source>
</reference>
<evidence type="ECO:0000313" key="1">
    <source>
        <dbReference type="EMBL" id="GAA2008763.1"/>
    </source>
</evidence>